<dbReference type="InterPro" id="IPR017900">
    <property type="entry name" value="4Fe4S_Fe_S_CS"/>
</dbReference>
<dbReference type="InterPro" id="IPR004453">
    <property type="entry name" value="QueG"/>
</dbReference>
<evidence type="ECO:0000256" key="3">
    <source>
        <dbReference type="ARBA" id="ARBA00022694"/>
    </source>
</evidence>
<dbReference type="STRING" id="1391654.AKJ09_08768"/>
<dbReference type="PANTHER" id="PTHR30002">
    <property type="entry name" value="EPOXYQUEUOSINE REDUCTASE"/>
    <property type="match status" value="1"/>
</dbReference>
<dbReference type="InterPro" id="IPR013542">
    <property type="entry name" value="QueG_DUF1730"/>
</dbReference>
<evidence type="ECO:0000313" key="10">
    <source>
        <dbReference type="EMBL" id="AKV02105.1"/>
    </source>
</evidence>
<dbReference type="NCBIfam" id="TIGR00276">
    <property type="entry name" value="tRNA epoxyqueuosine(34) reductase QueG"/>
    <property type="match status" value="1"/>
</dbReference>
<dbReference type="Pfam" id="PF13484">
    <property type="entry name" value="Fer4_16"/>
    <property type="match status" value="1"/>
</dbReference>
<dbReference type="KEGG" id="llu:AKJ09_08768"/>
<dbReference type="InterPro" id="IPR011989">
    <property type="entry name" value="ARM-like"/>
</dbReference>
<organism evidence="10 11">
    <name type="scientific">Labilithrix luteola</name>
    <dbReference type="NCBI Taxonomy" id="1391654"/>
    <lineage>
        <taxon>Bacteria</taxon>
        <taxon>Pseudomonadati</taxon>
        <taxon>Myxococcota</taxon>
        <taxon>Polyangia</taxon>
        <taxon>Polyangiales</taxon>
        <taxon>Labilitrichaceae</taxon>
        <taxon>Labilithrix</taxon>
    </lineage>
</organism>
<protein>
    <submittedName>
        <fullName evidence="10">Epoxyqueuosine (OQ) reductase QueG</fullName>
    </submittedName>
</protein>
<name>A0A0K1Q9L1_9BACT</name>
<dbReference type="GO" id="GO:0008616">
    <property type="term" value="P:tRNA queuosine(34) biosynthetic process"/>
    <property type="evidence" value="ECO:0007669"/>
    <property type="project" value="UniProtKB-KW"/>
</dbReference>
<dbReference type="Gene3D" id="3.30.70.20">
    <property type="match status" value="1"/>
</dbReference>
<keyword evidence="4" id="KW-0479">Metal-binding</keyword>
<dbReference type="EMBL" id="CP012333">
    <property type="protein sequence ID" value="AKV02105.1"/>
    <property type="molecule type" value="Genomic_DNA"/>
</dbReference>
<accession>A0A0K1Q9L1</accession>
<evidence type="ECO:0000256" key="8">
    <source>
        <dbReference type="ARBA" id="ARBA00023014"/>
    </source>
</evidence>
<dbReference type="InterPro" id="IPR017896">
    <property type="entry name" value="4Fe4S_Fe-S-bd"/>
</dbReference>
<dbReference type="Proteomes" id="UP000064967">
    <property type="component" value="Chromosome"/>
</dbReference>
<dbReference type="GO" id="GO:0051539">
    <property type="term" value="F:4 iron, 4 sulfur cluster binding"/>
    <property type="evidence" value="ECO:0007669"/>
    <property type="project" value="UniProtKB-KW"/>
</dbReference>
<dbReference type="OrthoDB" id="9784571at2"/>
<evidence type="ECO:0000256" key="7">
    <source>
        <dbReference type="ARBA" id="ARBA00023004"/>
    </source>
</evidence>
<evidence type="ECO:0000256" key="4">
    <source>
        <dbReference type="ARBA" id="ARBA00022723"/>
    </source>
</evidence>
<keyword evidence="5" id="KW-0671">Queuosine biosynthesis</keyword>
<reference evidence="10 11" key="1">
    <citation type="submission" date="2015-08" db="EMBL/GenBank/DDBJ databases">
        <authorList>
            <person name="Babu N.S."/>
            <person name="Beckwith C.J."/>
            <person name="Beseler K.G."/>
            <person name="Brison A."/>
            <person name="Carone J.V."/>
            <person name="Caskin T.P."/>
            <person name="Diamond M."/>
            <person name="Durham M.E."/>
            <person name="Foxe J.M."/>
            <person name="Go M."/>
            <person name="Henderson B.A."/>
            <person name="Jones I.B."/>
            <person name="McGettigan J.A."/>
            <person name="Micheletti S.J."/>
            <person name="Nasrallah M.E."/>
            <person name="Ortiz D."/>
            <person name="Piller C.R."/>
            <person name="Privatt S.R."/>
            <person name="Schneider S.L."/>
            <person name="Sharp S."/>
            <person name="Smith T.C."/>
            <person name="Stanton J.D."/>
            <person name="Ullery H.E."/>
            <person name="Wilson R.J."/>
            <person name="Serrano M.G."/>
            <person name="Buck G."/>
            <person name="Lee V."/>
            <person name="Wang Y."/>
            <person name="Carvalho R."/>
            <person name="Voegtly L."/>
            <person name="Shi R."/>
            <person name="Duckworth R."/>
            <person name="Johnson A."/>
            <person name="Loviza R."/>
            <person name="Walstead R."/>
            <person name="Shah Z."/>
            <person name="Kiflezghi M."/>
            <person name="Wade K."/>
            <person name="Ball S.L."/>
            <person name="Bradley K.W."/>
            <person name="Asai D.J."/>
            <person name="Bowman C.A."/>
            <person name="Russell D.A."/>
            <person name="Pope W.H."/>
            <person name="Jacobs-Sera D."/>
            <person name="Hendrix R.W."/>
            <person name="Hatfull G.F."/>
        </authorList>
    </citation>
    <scope>NUCLEOTIDE SEQUENCE [LARGE SCALE GENOMIC DNA]</scope>
    <source>
        <strain evidence="10 11">DSM 27648</strain>
    </source>
</reference>
<keyword evidence="2" id="KW-0963">Cytoplasm</keyword>
<keyword evidence="1" id="KW-0004">4Fe-4S</keyword>
<proteinExistence type="predicted"/>
<evidence type="ECO:0000259" key="9">
    <source>
        <dbReference type="PROSITE" id="PS51379"/>
    </source>
</evidence>
<dbReference type="GO" id="GO:0046872">
    <property type="term" value="F:metal ion binding"/>
    <property type="evidence" value="ECO:0007669"/>
    <property type="project" value="UniProtKB-KW"/>
</dbReference>
<dbReference type="PROSITE" id="PS00198">
    <property type="entry name" value="4FE4S_FER_1"/>
    <property type="match status" value="1"/>
</dbReference>
<keyword evidence="11" id="KW-1185">Reference proteome</keyword>
<evidence type="ECO:0000256" key="1">
    <source>
        <dbReference type="ARBA" id="ARBA00022485"/>
    </source>
</evidence>
<evidence type="ECO:0000313" key="11">
    <source>
        <dbReference type="Proteomes" id="UP000064967"/>
    </source>
</evidence>
<keyword evidence="7" id="KW-0408">Iron</keyword>
<evidence type="ECO:0000256" key="5">
    <source>
        <dbReference type="ARBA" id="ARBA00022785"/>
    </source>
</evidence>
<dbReference type="PANTHER" id="PTHR30002:SF4">
    <property type="entry name" value="EPOXYQUEUOSINE REDUCTASE"/>
    <property type="match status" value="1"/>
</dbReference>
<evidence type="ECO:0000256" key="6">
    <source>
        <dbReference type="ARBA" id="ARBA00023002"/>
    </source>
</evidence>
<keyword evidence="3" id="KW-0819">tRNA processing</keyword>
<dbReference type="PATRIC" id="fig|1391654.3.peg.8879"/>
<dbReference type="AlphaFoldDB" id="A0A0K1Q9L1"/>
<sequence>MPEPILEGDVPLKARVVAEARRLGFEAVGFARADVPLEADFERYEAFVRDGKQGEMGWLAAAAEARRSLDGEHILRGARTVICLARPYARSSVDEAADPEVVQAIARYARGRDYHNGLRKKLRKLAAFVRTLGGEEPVQARPLCDEEPILERAWASRAGLGFVGKNGLLIVPGVGSLVLLGEVVTTLAIEPDATIPERCGSCTRCLDACPTGAFEAPFVLDPRRCVAYLTIEHRAAIPDELHEGVGGHLFGCDDCQTVCPFNASARSARRAGMPIDARFTPDPRWGEVRVRDLLMLDDAGFAALREGSPVGRATRIGLARNAAVVLGNRADPADVEALTRAAEHHDSEIVRKAAFWALARIEKSTAP</sequence>
<feature type="domain" description="4Fe-4S ferredoxin-type" evidence="9">
    <location>
        <begin position="189"/>
        <end position="219"/>
    </location>
</feature>
<keyword evidence="8" id="KW-0411">Iron-sulfur</keyword>
<dbReference type="SUPFAM" id="SSF46548">
    <property type="entry name" value="alpha-helical ferredoxin"/>
    <property type="match status" value="1"/>
</dbReference>
<dbReference type="Pfam" id="PF08331">
    <property type="entry name" value="QueG_DUF1730"/>
    <property type="match status" value="1"/>
</dbReference>
<evidence type="ECO:0000256" key="2">
    <source>
        <dbReference type="ARBA" id="ARBA00022490"/>
    </source>
</evidence>
<dbReference type="PROSITE" id="PS51379">
    <property type="entry name" value="4FE4S_FER_2"/>
    <property type="match status" value="1"/>
</dbReference>
<gene>
    <name evidence="10" type="ORF">AKJ09_08768</name>
</gene>
<dbReference type="Gene3D" id="1.25.10.10">
    <property type="entry name" value="Leucine-rich Repeat Variant"/>
    <property type="match status" value="1"/>
</dbReference>
<keyword evidence="6" id="KW-0560">Oxidoreductase</keyword>
<dbReference type="GO" id="GO:0052693">
    <property type="term" value="F:epoxyqueuosine reductase activity"/>
    <property type="evidence" value="ECO:0007669"/>
    <property type="project" value="TreeGrafter"/>
</dbReference>